<evidence type="ECO:0000259" key="10">
    <source>
        <dbReference type="PROSITE" id="PS51007"/>
    </source>
</evidence>
<feature type="binding site" description="axial binding residue" evidence="9">
    <location>
        <position position="64"/>
    </location>
    <ligand>
        <name>heme c</name>
        <dbReference type="ChEBI" id="CHEBI:61717"/>
        <label>1</label>
    </ligand>
    <ligandPart>
        <name>Fe</name>
        <dbReference type="ChEBI" id="CHEBI:18248"/>
    </ligandPart>
</feature>
<evidence type="ECO:0000256" key="4">
    <source>
        <dbReference type="ARBA" id="ARBA00022729"/>
    </source>
</evidence>
<keyword evidence="4" id="KW-0732">Signal</keyword>
<dbReference type="GO" id="GO:0020037">
    <property type="term" value="F:heme binding"/>
    <property type="evidence" value="ECO:0007669"/>
    <property type="project" value="InterPro"/>
</dbReference>
<dbReference type="PANTHER" id="PTHR30600:SF10">
    <property type="entry name" value="BLL6722 PROTEIN"/>
    <property type="match status" value="1"/>
</dbReference>
<reference evidence="11 12" key="1">
    <citation type="submission" date="2016-03" db="EMBL/GenBank/DDBJ databases">
        <authorList>
            <person name="Ploux O."/>
        </authorList>
    </citation>
    <scope>NUCLEOTIDE SEQUENCE [LARGE SCALE GENOMIC DNA]</scope>
    <source>
        <strain evidence="11 12">R-45370</strain>
    </source>
</reference>
<comment type="subcellular location">
    <subcellularLocation>
        <location evidence="1">Periplasm</location>
    </subcellularLocation>
</comment>
<comment type="caution">
    <text evidence="11">The sequence shown here is derived from an EMBL/GenBank/DDBJ whole genome shotgun (WGS) entry which is preliminary data.</text>
</comment>
<accession>A0A177NDK8</accession>
<keyword evidence="12" id="KW-1185">Reference proteome</keyword>
<evidence type="ECO:0000256" key="2">
    <source>
        <dbReference type="ARBA" id="ARBA00022617"/>
    </source>
</evidence>
<dbReference type="InterPro" id="IPR009056">
    <property type="entry name" value="Cyt_c-like_dom"/>
</dbReference>
<keyword evidence="11" id="KW-0575">Peroxidase</keyword>
<evidence type="ECO:0000256" key="3">
    <source>
        <dbReference type="ARBA" id="ARBA00022723"/>
    </source>
</evidence>
<keyword evidence="7 9" id="KW-0408">Iron</keyword>
<feature type="binding site" description="covalent" evidence="8">
    <location>
        <position position="60"/>
    </location>
    <ligand>
        <name>heme c</name>
        <dbReference type="ChEBI" id="CHEBI:61717"/>
        <label>1</label>
    </ligand>
</feature>
<dbReference type="PANTHER" id="PTHR30600">
    <property type="entry name" value="CYTOCHROME C PEROXIDASE-RELATED"/>
    <property type="match status" value="1"/>
</dbReference>
<evidence type="ECO:0000256" key="7">
    <source>
        <dbReference type="ARBA" id="ARBA00023004"/>
    </source>
</evidence>
<keyword evidence="3 9" id="KW-0479">Metal-binding</keyword>
<dbReference type="InterPro" id="IPR004852">
    <property type="entry name" value="Di-haem_cyt_c_peroxidsae"/>
</dbReference>
<dbReference type="OrthoDB" id="9805202at2"/>
<keyword evidence="5" id="KW-0574">Periplasm</keyword>
<feature type="domain" description="Cytochrome c" evidence="10">
    <location>
        <begin position="38"/>
        <end position="147"/>
    </location>
</feature>
<dbReference type="GO" id="GO:0046872">
    <property type="term" value="F:metal ion binding"/>
    <property type="evidence" value="ECO:0007669"/>
    <property type="project" value="UniProtKB-KW"/>
</dbReference>
<dbReference type="PROSITE" id="PS51007">
    <property type="entry name" value="CYTC"/>
    <property type="match status" value="2"/>
</dbReference>
<dbReference type="InterPro" id="IPR051395">
    <property type="entry name" value="Cytochrome_c_Peroxidase/MauG"/>
</dbReference>
<name>A0A177NDK8_9GAMM</name>
<dbReference type="AlphaFoldDB" id="A0A177NDK8"/>
<dbReference type="STRING" id="980561.A1359_09015"/>
<evidence type="ECO:0000313" key="12">
    <source>
        <dbReference type="Proteomes" id="UP000078476"/>
    </source>
</evidence>
<dbReference type="GO" id="GO:0009055">
    <property type="term" value="F:electron transfer activity"/>
    <property type="evidence" value="ECO:0007669"/>
    <property type="project" value="InterPro"/>
</dbReference>
<feature type="binding site" description="axial binding residue" evidence="9">
    <location>
        <position position="213"/>
    </location>
    <ligand>
        <name>heme c</name>
        <dbReference type="ChEBI" id="CHEBI:61717"/>
        <label>2</label>
    </ligand>
    <ligandPart>
        <name>Fe</name>
        <dbReference type="ChEBI" id="CHEBI:18248"/>
    </ligandPart>
</feature>
<dbReference type="InterPro" id="IPR026259">
    <property type="entry name" value="MauG/Cytc_peroxidase"/>
</dbReference>
<evidence type="ECO:0000256" key="9">
    <source>
        <dbReference type="PIRSR" id="PIRSR000294-2"/>
    </source>
</evidence>
<dbReference type="Gene3D" id="1.10.760.10">
    <property type="entry name" value="Cytochrome c-like domain"/>
    <property type="match status" value="2"/>
</dbReference>
<dbReference type="Pfam" id="PF03150">
    <property type="entry name" value="CCP_MauG"/>
    <property type="match status" value="1"/>
</dbReference>
<feature type="binding site" description="covalent" evidence="8">
    <location>
        <position position="209"/>
    </location>
    <ligand>
        <name>heme c</name>
        <dbReference type="ChEBI" id="CHEBI:61717"/>
        <label>2</label>
    </ligand>
</feature>
<gene>
    <name evidence="11" type="ORF">A1359_09015</name>
</gene>
<dbReference type="PIRSF" id="PIRSF000294">
    <property type="entry name" value="Cytochrome-c_peroxidase"/>
    <property type="match status" value="1"/>
</dbReference>
<evidence type="ECO:0000256" key="5">
    <source>
        <dbReference type="ARBA" id="ARBA00022764"/>
    </source>
</evidence>
<dbReference type="GO" id="GO:0042597">
    <property type="term" value="C:periplasmic space"/>
    <property type="evidence" value="ECO:0007669"/>
    <property type="project" value="UniProtKB-SubCell"/>
</dbReference>
<dbReference type="SUPFAM" id="SSF46626">
    <property type="entry name" value="Cytochrome c"/>
    <property type="match status" value="2"/>
</dbReference>
<dbReference type="InterPro" id="IPR036909">
    <property type="entry name" value="Cyt_c-like_dom_sf"/>
</dbReference>
<evidence type="ECO:0000256" key="8">
    <source>
        <dbReference type="PIRSR" id="PIRSR000294-1"/>
    </source>
</evidence>
<feature type="domain" description="Cytochrome c" evidence="10">
    <location>
        <begin position="194"/>
        <end position="347"/>
    </location>
</feature>
<feature type="binding site" description="covalent" evidence="8">
    <location>
        <position position="63"/>
    </location>
    <ligand>
        <name>heme c</name>
        <dbReference type="ChEBI" id="CHEBI:61717"/>
        <label>1</label>
    </ligand>
</feature>
<comment type="cofactor">
    <cofactor evidence="8">
        <name>heme</name>
        <dbReference type="ChEBI" id="CHEBI:30413"/>
    </cofactor>
    <text evidence="8">Binds 2 heme groups.</text>
</comment>
<evidence type="ECO:0000313" key="11">
    <source>
        <dbReference type="EMBL" id="OAI15931.1"/>
    </source>
</evidence>
<proteinExistence type="predicted"/>
<evidence type="ECO:0000256" key="1">
    <source>
        <dbReference type="ARBA" id="ARBA00004418"/>
    </source>
</evidence>
<organism evidence="11 12">
    <name type="scientific">Methylomonas lenta</name>
    <dbReference type="NCBI Taxonomy" id="980561"/>
    <lineage>
        <taxon>Bacteria</taxon>
        <taxon>Pseudomonadati</taxon>
        <taxon>Pseudomonadota</taxon>
        <taxon>Gammaproteobacteria</taxon>
        <taxon>Methylococcales</taxon>
        <taxon>Methylococcaceae</taxon>
        <taxon>Methylomonas</taxon>
    </lineage>
</organism>
<dbReference type="RefSeq" id="WP_066981888.1">
    <property type="nucleotide sequence ID" value="NZ_LUUI01000099.1"/>
</dbReference>
<sequence>MRLLTFLLGLTVSSTLWADSLLGLPALIIPADNPQTADKIALGQRLFNDKRLSGDGSISCASCHQEAKAFSDGLPLAKGIDGQIGTRNTPTVLNAAFYSSQFLDGRAASLEEQALGPFLNPIEHGLKSQQTIVDSLRQDADYLKAFTRVFDIQADELTIAHVGKAIASYQRTLIAGDSAFDRYLFGMQPNAISESAVRGSRIFKRKGNCVTCHEISMKHALFTDNRFYNIGIGSQRLAPVLAELQAASERREQPDLSGWTAAQRSELGRYLVTQQAADIGRFKTPTLRNIALTGPYMHDGSLQTLEAVVEHYDKGGAGSDGVDAKIFPLHLTAAEKKDLVAFLKTLTGLE</sequence>
<comment type="PTM">
    <text evidence="8">Binds 2 heme groups per subunit.</text>
</comment>
<keyword evidence="2 8" id="KW-0349">Heme</keyword>
<feature type="binding site" description="covalent" evidence="8">
    <location>
        <position position="212"/>
    </location>
    <ligand>
        <name>heme c</name>
        <dbReference type="ChEBI" id="CHEBI:61717"/>
        <label>2</label>
    </ligand>
</feature>
<evidence type="ECO:0000256" key="6">
    <source>
        <dbReference type="ARBA" id="ARBA00023002"/>
    </source>
</evidence>
<keyword evidence="6" id="KW-0560">Oxidoreductase</keyword>
<dbReference type="Proteomes" id="UP000078476">
    <property type="component" value="Unassembled WGS sequence"/>
</dbReference>
<protein>
    <submittedName>
        <fullName evidence="11">Cytochrome-c peroxidase</fullName>
    </submittedName>
</protein>
<dbReference type="GO" id="GO:0004130">
    <property type="term" value="F:cytochrome-c peroxidase activity"/>
    <property type="evidence" value="ECO:0007669"/>
    <property type="project" value="TreeGrafter"/>
</dbReference>
<dbReference type="EMBL" id="LUUI01000099">
    <property type="protein sequence ID" value="OAI15931.1"/>
    <property type="molecule type" value="Genomic_DNA"/>
</dbReference>